<evidence type="ECO:0000313" key="8">
    <source>
        <dbReference type="EMBL" id="MFC6440511.1"/>
    </source>
</evidence>
<accession>A0ABW1XL27</accession>
<dbReference type="Proteomes" id="UP001596364">
    <property type="component" value="Unassembled WGS sequence"/>
</dbReference>
<dbReference type="GO" id="GO:0004519">
    <property type="term" value="F:endonuclease activity"/>
    <property type="evidence" value="ECO:0007669"/>
    <property type="project" value="UniProtKB-KW"/>
</dbReference>
<evidence type="ECO:0000256" key="6">
    <source>
        <dbReference type="HAMAP-Rule" id="MF_01042"/>
    </source>
</evidence>
<dbReference type="Gene3D" id="3.30.1370.110">
    <property type="match status" value="1"/>
</dbReference>
<organism evidence="8 9">
    <name type="scientific">Pseudobowmanella zhangzhouensis</name>
    <dbReference type="NCBI Taxonomy" id="1537679"/>
    <lineage>
        <taxon>Bacteria</taxon>
        <taxon>Pseudomonadati</taxon>
        <taxon>Pseudomonadota</taxon>
        <taxon>Gammaproteobacteria</taxon>
        <taxon>Alteromonadales</taxon>
        <taxon>Alteromonadaceae</taxon>
    </lineage>
</organism>
<comment type="subunit">
    <text evidence="6">Associates with collided ribosomes, but not with correctly translating polysomes.</text>
</comment>
<keyword evidence="5 6" id="KW-0694">RNA-binding</keyword>
<evidence type="ECO:0000256" key="2">
    <source>
        <dbReference type="ARBA" id="ARBA00022730"/>
    </source>
</evidence>
<proteinExistence type="inferred from homology"/>
<evidence type="ECO:0000259" key="7">
    <source>
        <dbReference type="PROSITE" id="PS50828"/>
    </source>
</evidence>
<evidence type="ECO:0000256" key="3">
    <source>
        <dbReference type="ARBA" id="ARBA00022759"/>
    </source>
</evidence>
<dbReference type="SMART" id="SM00463">
    <property type="entry name" value="SMR"/>
    <property type="match status" value="1"/>
</dbReference>
<dbReference type="Pfam" id="PF01713">
    <property type="entry name" value="Smr"/>
    <property type="match status" value="1"/>
</dbReference>
<keyword evidence="1 6" id="KW-0540">Nuclease</keyword>
<dbReference type="EC" id="3.1.-.-" evidence="6"/>
<protein>
    <recommendedName>
        <fullName evidence="6">Ribosome rescue factor SmrB</fullName>
        <ecNumber evidence="6">3.1.-.-</ecNumber>
    </recommendedName>
</protein>
<evidence type="ECO:0000256" key="4">
    <source>
        <dbReference type="ARBA" id="ARBA00022801"/>
    </source>
</evidence>
<keyword evidence="2 6" id="KW-0699">rRNA-binding</keyword>
<comment type="similarity">
    <text evidence="6">Belongs to the SmrB family.</text>
</comment>
<dbReference type="NCBIfam" id="NF003432">
    <property type="entry name" value="PRK04946.1"/>
    <property type="match status" value="1"/>
</dbReference>
<dbReference type="HAMAP" id="MF_01042">
    <property type="entry name" value="SmrB"/>
    <property type="match status" value="1"/>
</dbReference>
<name>A0ABW1XL27_9ALTE</name>
<dbReference type="InterPro" id="IPR036063">
    <property type="entry name" value="Smr_dom_sf"/>
</dbReference>
<keyword evidence="9" id="KW-1185">Reference proteome</keyword>
<reference evidence="9" key="1">
    <citation type="journal article" date="2019" name="Int. J. Syst. Evol. Microbiol.">
        <title>The Global Catalogue of Microorganisms (GCM) 10K type strain sequencing project: providing services to taxonomists for standard genome sequencing and annotation.</title>
        <authorList>
            <consortium name="The Broad Institute Genomics Platform"/>
            <consortium name="The Broad Institute Genome Sequencing Center for Infectious Disease"/>
            <person name="Wu L."/>
            <person name="Ma J."/>
        </authorList>
    </citation>
    <scope>NUCLEOTIDE SEQUENCE [LARGE SCALE GENOMIC DNA]</scope>
    <source>
        <strain evidence="9">CGMCC 1.16031</strain>
    </source>
</reference>
<comment type="caution">
    <text evidence="8">The sequence shown here is derived from an EMBL/GenBank/DDBJ whole genome shotgun (WGS) entry which is preliminary data.</text>
</comment>
<dbReference type="PANTHER" id="PTHR35562:SF1">
    <property type="entry name" value="UPF0115 PROTEIN YFCN"/>
    <property type="match status" value="1"/>
</dbReference>
<evidence type="ECO:0000256" key="1">
    <source>
        <dbReference type="ARBA" id="ARBA00022722"/>
    </source>
</evidence>
<dbReference type="SUPFAM" id="SSF160443">
    <property type="entry name" value="SMR domain-like"/>
    <property type="match status" value="1"/>
</dbReference>
<dbReference type="EMBL" id="JBHSUS010000001">
    <property type="protein sequence ID" value="MFC6440511.1"/>
    <property type="molecule type" value="Genomic_DNA"/>
</dbReference>
<dbReference type="PANTHER" id="PTHR35562">
    <property type="entry name" value="DNA ENDONUCLEASE SMRA-RELATED"/>
    <property type="match status" value="1"/>
</dbReference>
<dbReference type="RefSeq" id="WP_131258306.1">
    <property type="nucleotide sequence ID" value="NZ_JBHSUS010000001.1"/>
</dbReference>
<comment type="function">
    <text evidence="6">Acts as a ribosome collision sensor. Detects stalled/collided disomes (pairs of ribosomes where the leading ribosome is stalled and a second ribosome has collided with it) and endonucleolytically cleaves mRNA at the 5' boundary of the stalled ribosome. Stalled/collided disomes form a new interface (primarily via the 30S subunits) that binds SmrB. Cleaved mRNA becomes available for tmRNA ligation, leading to ribosomal subunit dissociation and rescue of stalled ribosomes.</text>
</comment>
<dbReference type="InterPro" id="IPR022990">
    <property type="entry name" value="SmrB-like"/>
</dbReference>
<evidence type="ECO:0000256" key="5">
    <source>
        <dbReference type="ARBA" id="ARBA00022884"/>
    </source>
</evidence>
<evidence type="ECO:0000313" key="9">
    <source>
        <dbReference type="Proteomes" id="UP001596364"/>
    </source>
</evidence>
<sequence length="173" mass="19593">MTDRPTDSDLTAFLEAVSGVKPIKQDKIQLKPRASKPKTPKVDIQRNQAQAEFFFSDQFQAHFPDEGPLRWRREDVDSHRLKQLRRGDFQPALLLDLHGLTRENAKREIAALLLAARKQQAECVSIMHGFGTHTLKQAVPNWLVQHPLVQALHQAPLEWGGKAAILVLLDIIT</sequence>
<keyword evidence="3 6" id="KW-0255">Endonuclease</keyword>
<feature type="domain" description="Smr" evidence="7">
    <location>
        <begin position="95"/>
        <end position="170"/>
    </location>
</feature>
<dbReference type="PROSITE" id="PS50828">
    <property type="entry name" value="SMR"/>
    <property type="match status" value="1"/>
</dbReference>
<keyword evidence="4 6" id="KW-0378">Hydrolase</keyword>
<gene>
    <name evidence="6 8" type="primary">smrB</name>
    <name evidence="8" type="ORF">ACFP85_10170</name>
</gene>
<dbReference type="InterPro" id="IPR002625">
    <property type="entry name" value="Smr_dom"/>
</dbReference>